<evidence type="ECO:0000313" key="3">
    <source>
        <dbReference type="Proteomes" id="UP000317093"/>
    </source>
</evidence>
<feature type="region of interest" description="Disordered" evidence="1">
    <location>
        <begin position="39"/>
        <end position="60"/>
    </location>
</feature>
<dbReference type="KEGG" id="knv:Pan216_26380"/>
<accession>A0A518B448</accession>
<evidence type="ECO:0000256" key="1">
    <source>
        <dbReference type="SAM" id="MobiDB-lite"/>
    </source>
</evidence>
<dbReference type="EMBL" id="CP036279">
    <property type="protein sequence ID" value="QDU61773.1"/>
    <property type="molecule type" value="Genomic_DNA"/>
</dbReference>
<reference evidence="2 3" key="1">
    <citation type="submission" date="2019-02" db="EMBL/GenBank/DDBJ databases">
        <title>Deep-cultivation of Planctomycetes and their phenomic and genomic characterization uncovers novel biology.</title>
        <authorList>
            <person name="Wiegand S."/>
            <person name="Jogler M."/>
            <person name="Boedeker C."/>
            <person name="Pinto D."/>
            <person name="Vollmers J."/>
            <person name="Rivas-Marin E."/>
            <person name="Kohn T."/>
            <person name="Peeters S.H."/>
            <person name="Heuer A."/>
            <person name="Rast P."/>
            <person name="Oberbeckmann S."/>
            <person name="Bunk B."/>
            <person name="Jeske O."/>
            <person name="Meyerdierks A."/>
            <person name="Storesund J.E."/>
            <person name="Kallscheuer N."/>
            <person name="Luecker S."/>
            <person name="Lage O.M."/>
            <person name="Pohl T."/>
            <person name="Merkel B.J."/>
            <person name="Hornburger P."/>
            <person name="Mueller R.-W."/>
            <person name="Bruemmer F."/>
            <person name="Labrenz M."/>
            <person name="Spormann A.M."/>
            <person name="Op den Camp H."/>
            <person name="Overmann J."/>
            <person name="Amann R."/>
            <person name="Jetten M.S.M."/>
            <person name="Mascher T."/>
            <person name="Medema M.H."/>
            <person name="Devos D.P."/>
            <person name="Kaster A.-K."/>
            <person name="Ovreas L."/>
            <person name="Rohde M."/>
            <person name="Galperin M.Y."/>
            <person name="Jogler C."/>
        </authorList>
    </citation>
    <scope>NUCLEOTIDE SEQUENCE [LARGE SCALE GENOMIC DNA]</scope>
    <source>
        <strain evidence="2 3">Pan216</strain>
    </source>
</reference>
<proteinExistence type="predicted"/>
<keyword evidence="3" id="KW-1185">Reference proteome</keyword>
<dbReference type="Proteomes" id="UP000317093">
    <property type="component" value="Chromosome"/>
</dbReference>
<sequence>MPTTSVSLSCMPTTSVSLSCMPTTSVSLSCMPTTSVGMGVAHGTQEDRSSELANQDAGAESLPVRECSAHHRLIAATLPIVR</sequence>
<dbReference type="AlphaFoldDB" id="A0A518B448"/>
<name>A0A518B448_9BACT</name>
<protein>
    <submittedName>
        <fullName evidence="2">Uncharacterized protein</fullName>
    </submittedName>
</protein>
<evidence type="ECO:0000313" key="2">
    <source>
        <dbReference type="EMBL" id="QDU61773.1"/>
    </source>
</evidence>
<organism evidence="2 3">
    <name type="scientific">Kolteria novifilia</name>
    <dbReference type="NCBI Taxonomy" id="2527975"/>
    <lineage>
        <taxon>Bacteria</taxon>
        <taxon>Pseudomonadati</taxon>
        <taxon>Planctomycetota</taxon>
        <taxon>Planctomycetia</taxon>
        <taxon>Kolteriales</taxon>
        <taxon>Kolteriaceae</taxon>
        <taxon>Kolteria</taxon>
    </lineage>
</organism>
<gene>
    <name evidence="2" type="ORF">Pan216_26380</name>
</gene>